<name>D1BT24_XYLCX</name>
<dbReference type="AlphaFoldDB" id="D1BT24"/>
<keyword evidence="11" id="KW-1185">Reference proteome</keyword>
<gene>
    <name evidence="10" type="ordered locus">Xcel_1846</name>
</gene>
<evidence type="ECO:0000256" key="6">
    <source>
        <dbReference type="ARBA" id="ARBA00023136"/>
    </source>
</evidence>
<dbReference type="PANTHER" id="PTHR42703">
    <property type="entry name" value="NADH DEHYDROGENASE"/>
    <property type="match status" value="1"/>
</dbReference>
<dbReference type="Pfam" id="PF00361">
    <property type="entry name" value="Proton_antipo_M"/>
    <property type="match status" value="1"/>
</dbReference>
<evidence type="ECO:0000313" key="10">
    <source>
        <dbReference type="EMBL" id="ACZ30866.1"/>
    </source>
</evidence>
<feature type="transmembrane region" description="Helical" evidence="8">
    <location>
        <begin position="358"/>
        <end position="377"/>
    </location>
</feature>
<dbReference type="HOGENOM" id="CLU_007100_9_5_11"/>
<dbReference type="GO" id="GO:0042773">
    <property type="term" value="P:ATP synthesis coupled electron transport"/>
    <property type="evidence" value="ECO:0007669"/>
    <property type="project" value="InterPro"/>
</dbReference>
<keyword evidence="10" id="KW-0560">Oxidoreductase</keyword>
<dbReference type="RefSeq" id="WP_012878608.1">
    <property type="nucleotide sequence ID" value="NC_013530.1"/>
</dbReference>
<evidence type="ECO:0000256" key="7">
    <source>
        <dbReference type="RuleBase" id="RU000320"/>
    </source>
</evidence>
<sequence>MVALVLAPVLLGVALYKLPPAVARVLALLGQAVLGVMTVALLTRTAQEGERFEVVGGSDPLVNITLRADGTALTFVLLTVVLFTAALVYVVGERYADPKLLLLLLALQGMSTGIFLADDIFTLFVLFEVATLVGVVLVMFRVERRSLYDGLYYLTIQIIAMLFFLFGIAYLYRTFGVLGVTEVGNLVASGGIDPHAVVLPFAFLLTGMALKAGLFPLFSYVPRSYGNPGAPTVVLMLLSGVLVKGALFWVARLVAVFGPALDLGGFLVAVGLVTGVAGAIKALAQTDVRLLLAYSTVSQAGLITIGLAAGTAASSGGGLLHMVNHALLKSVLFLAAGMIVRAYGTAHLAELRGVARRMPWVAGASVLAVLGMVGAPLTGAGASKDLIVYGATGWAEVAAWVVNAATMLVFVKYAAMFFGTPATPANAPRRGVDATQRVVVLTLTAVALAAGVLAPQLSTLMLGPGVVATAGVSMAKVGEFLLLAAAAVVLRRAALPYARRSAAFWRTSLSMPQACIALTAFFGATALAGTLAVT</sequence>
<feature type="transmembrane region" description="Helical" evidence="8">
    <location>
        <begin position="514"/>
        <end position="533"/>
    </location>
</feature>
<keyword evidence="3" id="KW-1003">Cell membrane</keyword>
<dbReference type="InterPro" id="IPR001750">
    <property type="entry name" value="ND/Mrp_TM"/>
</dbReference>
<protein>
    <submittedName>
        <fullName evidence="10">NADH dehydrogenase (Quinone)</fullName>
        <ecNumber evidence="10">1.6.99.5</ecNumber>
    </submittedName>
</protein>
<proteinExistence type="inferred from homology"/>
<dbReference type="EC" id="1.6.99.5" evidence="10"/>
<dbReference type="InterPro" id="IPR050586">
    <property type="entry name" value="CPA3_Na-H_Antiporter_D"/>
</dbReference>
<evidence type="ECO:0000256" key="1">
    <source>
        <dbReference type="ARBA" id="ARBA00004651"/>
    </source>
</evidence>
<feature type="transmembrane region" description="Helical" evidence="8">
    <location>
        <begin position="263"/>
        <end position="284"/>
    </location>
</feature>
<feature type="transmembrane region" description="Helical" evidence="8">
    <location>
        <begin position="291"/>
        <end position="314"/>
    </location>
</feature>
<dbReference type="KEGG" id="xce:Xcel_1846"/>
<dbReference type="InterPro" id="IPR003918">
    <property type="entry name" value="NADH_UbQ_OxRdtase"/>
</dbReference>
<dbReference type="STRING" id="446471.Xcel_1846"/>
<dbReference type="GO" id="GO:0005886">
    <property type="term" value="C:plasma membrane"/>
    <property type="evidence" value="ECO:0007669"/>
    <property type="project" value="UniProtKB-SubCell"/>
</dbReference>
<evidence type="ECO:0000313" key="11">
    <source>
        <dbReference type="Proteomes" id="UP000002255"/>
    </source>
</evidence>
<dbReference type="Proteomes" id="UP000002255">
    <property type="component" value="Chromosome"/>
</dbReference>
<dbReference type="GO" id="GO:0016491">
    <property type="term" value="F:oxidoreductase activity"/>
    <property type="evidence" value="ECO:0007669"/>
    <property type="project" value="UniProtKB-KW"/>
</dbReference>
<organism evidence="10 11">
    <name type="scientific">Xylanimonas cellulosilytica (strain DSM 15894 / JCM 12276 / CECT 5975 / KCTC 9989 / LMG 20990 / NBRC 107835 / XIL07)</name>
    <dbReference type="NCBI Taxonomy" id="446471"/>
    <lineage>
        <taxon>Bacteria</taxon>
        <taxon>Bacillati</taxon>
        <taxon>Actinomycetota</taxon>
        <taxon>Actinomycetes</taxon>
        <taxon>Micrococcales</taxon>
        <taxon>Promicromonosporaceae</taxon>
        <taxon>Xylanimonas</taxon>
    </lineage>
</organism>
<feature type="domain" description="NADH:quinone oxidoreductase/Mrp antiporter transmembrane" evidence="9">
    <location>
        <begin position="117"/>
        <end position="403"/>
    </location>
</feature>
<evidence type="ECO:0000256" key="4">
    <source>
        <dbReference type="ARBA" id="ARBA00022692"/>
    </source>
</evidence>
<feature type="transmembrane region" description="Helical" evidence="8">
    <location>
        <begin position="326"/>
        <end position="346"/>
    </location>
</feature>
<feature type="transmembrane region" description="Helical" evidence="8">
    <location>
        <begin position="72"/>
        <end position="91"/>
    </location>
</feature>
<evidence type="ECO:0000256" key="3">
    <source>
        <dbReference type="ARBA" id="ARBA00022475"/>
    </source>
</evidence>
<feature type="transmembrane region" description="Helical" evidence="8">
    <location>
        <begin position="477"/>
        <end position="494"/>
    </location>
</feature>
<evidence type="ECO:0000256" key="5">
    <source>
        <dbReference type="ARBA" id="ARBA00022989"/>
    </source>
</evidence>
<keyword evidence="4 7" id="KW-0812">Transmembrane</keyword>
<dbReference type="eggNOG" id="COG0651">
    <property type="taxonomic scope" value="Bacteria"/>
</dbReference>
<dbReference type="OrthoDB" id="9811798at2"/>
<reference evidence="11" key="1">
    <citation type="submission" date="2009-11" db="EMBL/GenBank/DDBJ databases">
        <title>The complete chromosome of Xylanimonas cellulosilytica DSM 15894.</title>
        <authorList>
            <consortium name="US DOE Joint Genome Institute (JGI-PGF)"/>
            <person name="Lucas S."/>
            <person name="Copeland A."/>
            <person name="Lapidus A."/>
            <person name="Glavina del Rio T."/>
            <person name="Dalin E."/>
            <person name="Tice H."/>
            <person name="Bruce D."/>
            <person name="Goodwin L."/>
            <person name="Pitluck S."/>
            <person name="Kyrpides N."/>
            <person name="Mavromatis K."/>
            <person name="Ivanova N."/>
            <person name="Mikhailova N."/>
            <person name="Foster B."/>
            <person name="Clum A."/>
            <person name="Brettin T."/>
            <person name="Detter J.C."/>
            <person name="Han C."/>
            <person name="Larimer F."/>
            <person name="Land M."/>
            <person name="Hauser L."/>
            <person name="Markowitz V."/>
            <person name="Cheng J.F."/>
            <person name="Hugenholtz P."/>
            <person name="Woyke T."/>
            <person name="Wu D."/>
            <person name="Gehrich-Schroeter G."/>
            <person name="Schneider S."/>
            <person name="Pukall S.R."/>
            <person name="Klenk H.P."/>
            <person name="Eisen J.A."/>
        </authorList>
    </citation>
    <scope>NUCLEOTIDE SEQUENCE [LARGE SCALE GENOMIC DNA]</scope>
    <source>
        <strain evidence="11">DSM 15894 / CECT 5975 / LMG 20990 / XIL07</strain>
    </source>
</reference>
<dbReference type="PRINTS" id="PR01437">
    <property type="entry name" value="NUOXDRDTASE4"/>
</dbReference>
<reference evidence="10 11" key="2">
    <citation type="journal article" date="2010" name="Stand. Genomic Sci.">
        <title>Complete genome sequence of Xylanimonas cellulosilytica type strain (XIL07).</title>
        <authorList>
            <person name="Foster B."/>
            <person name="Pukall R."/>
            <person name="Abt B."/>
            <person name="Nolan M."/>
            <person name="Glavina Del Rio T."/>
            <person name="Chen F."/>
            <person name="Lucas S."/>
            <person name="Tice H."/>
            <person name="Pitluck S."/>
            <person name="Cheng J.-F."/>
            <person name="Chertkov O."/>
            <person name="Brettin T."/>
            <person name="Han C."/>
            <person name="Detter J.C."/>
            <person name="Bruce D."/>
            <person name="Goodwin L."/>
            <person name="Ivanova N."/>
            <person name="Mavromatis K."/>
            <person name="Pati A."/>
            <person name="Mikhailova N."/>
            <person name="Chen A."/>
            <person name="Palaniappan K."/>
            <person name="Land M."/>
            <person name="Hauser L."/>
            <person name="Chang Y.-J."/>
            <person name="Jeffries C.D."/>
            <person name="Chain P."/>
            <person name="Rohde M."/>
            <person name="Goeker M."/>
            <person name="Bristow J."/>
            <person name="Eisen J.A."/>
            <person name="Markowitz V."/>
            <person name="Hugenholtz P."/>
            <person name="Kyrpides N.C."/>
            <person name="Klenk H.-P."/>
            <person name="Lapidus A."/>
        </authorList>
    </citation>
    <scope>NUCLEOTIDE SEQUENCE [LARGE SCALE GENOMIC DNA]</scope>
    <source>
        <strain evidence="11">DSM 15894 / CECT 5975 / LMG 20990 / XIL07</strain>
    </source>
</reference>
<keyword evidence="6 8" id="KW-0472">Membrane</keyword>
<keyword evidence="5 8" id="KW-1133">Transmembrane helix</keyword>
<feature type="transmembrane region" description="Helical" evidence="8">
    <location>
        <begin position="197"/>
        <end position="221"/>
    </location>
</feature>
<feature type="transmembrane region" description="Helical" evidence="8">
    <location>
        <begin position="397"/>
        <end position="418"/>
    </location>
</feature>
<dbReference type="EMBL" id="CP001821">
    <property type="protein sequence ID" value="ACZ30866.1"/>
    <property type="molecule type" value="Genomic_DNA"/>
</dbReference>
<feature type="transmembrane region" description="Helical" evidence="8">
    <location>
        <begin position="123"/>
        <end position="140"/>
    </location>
</feature>
<evidence type="ECO:0000256" key="8">
    <source>
        <dbReference type="SAM" id="Phobius"/>
    </source>
</evidence>
<comment type="subcellular location">
    <subcellularLocation>
        <location evidence="1">Cell membrane</location>
        <topology evidence="1">Multi-pass membrane protein</topology>
    </subcellularLocation>
    <subcellularLocation>
        <location evidence="7">Membrane</location>
        <topology evidence="7">Multi-pass membrane protein</topology>
    </subcellularLocation>
</comment>
<accession>D1BT24</accession>
<feature type="transmembrane region" description="Helical" evidence="8">
    <location>
        <begin position="438"/>
        <end position="457"/>
    </location>
</feature>
<dbReference type="GO" id="GO:0008137">
    <property type="term" value="F:NADH dehydrogenase (ubiquinone) activity"/>
    <property type="evidence" value="ECO:0007669"/>
    <property type="project" value="InterPro"/>
</dbReference>
<comment type="similarity">
    <text evidence="2">Belongs to the CPA3 antiporters (TC 2.A.63) subunit D family.</text>
</comment>
<evidence type="ECO:0000259" key="9">
    <source>
        <dbReference type="Pfam" id="PF00361"/>
    </source>
</evidence>
<dbReference type="PANTHER" id="PTHR42703:SF1">
    <property type="entry name" value="NA(+)_H(+) ANTIPORTER SUBUNIT D1"/>
    <property type="match status" value="1"/>
</dbReference>
<feature type="transmembrane region" description="Helical" evidence="8">
    <location>
        <begin position="152"/>
        <end position="172"/>
    </location>
</feature>
<feature type="transmembrane region" description="Helical" evidence="8">
    <location>
        <begin position="233"/>
        <end position="251"/>
    </location>
</feature>
<evidence type="ECO:0000256" key="2">
    <source>
        <dbReference type="ARBA" id="ARBA00005346"/>
    </source>
</evidence>